<feature type="region of interest" description="Disordered" evidence="6">
    <location>
        <begin position="592"/>
        <end position="626"/>
    </location>
</feature>
<keyword evidence="3" id="KW-0862">Zinc</keyword>
<evidence type="ECO:0000259" key="7">
    <source>
        <dbReference type="PROSITE" id="PS50089"/>
    </source>
</evidence>
<feature type="domain" description="UBP-type" evidence="8">
    <location>
        <begin position="582"/>
        <end position="708"/>
    </location>
</feature>
<dbReference type="InterPro" id="IPR001841">
    <property type="entry name" value="Znf_RING"/>
</dbReference>
<dbReference type="InterPro" id="IPR001607">
    <property type="entry name" value="Znf_UBP"/>
</dbReference>
<dbReference type="EMBL" id="DF196779">
    <property type="protein sequence ID" value="GAC74918.1"/>
    <property type="molecule type" value="Genomic_DNA"/>
</dbReference>
<evidence type="ECO:0000256" key="1">
    <source>
        <dbReference type="ARBA" id="ARBA00022723"/>
    </source>
</evidence>
<dbReference type="GO" id="GO:0008270">
    <property type="term" value="F:zinc ion binding"/>
    <property type="evidence" value="ECO:0007669"/>
    <property type="project" value="UniProtKB-KW"/>
</dbReference>
<feature type="region of interest" description="Disordered" evidence="6">
    <location>
        <begin position="389"/>
        <end position="412"/>
    </location>
</feature>
<reference evidence="10" key="1">
    <citation type="journal article" date="2013" name="Genome Announc.">
        <title>Genome sequence of the basidiomycetous yeast Pseudozyma antarctica T-34, a producer of the glycolipid biosurfactants mannosylerythritol lipids.</title>
        <authorList>
            <person name="Morita T."/>
            <person name="Koike H."/>
            <person name="Koyama Y."/>
            <person name="Hagiwara H."/>
            <person name="Ito E."/>
            <person name="Fukuoka T."/>
            <person name="Imura T."/>
            <person name="Machida M."/>
            <person name="Kitamoto D."/>
        </authorList>
    </citation>
    <scope>NUCLEOTIDE SEQUENCE [LARGE SCALE GENOMIC DNA]</scope>
    <source>
        <strain evidence="10">T-34</strain>
    </source>
</reference>
<dbReference type="GO" id="GO:0005737">
    <property type="term" value="C:cytoplasm"/>
    <property type="evidence" value="ECO:0007669"/>
    <property type="project" value="TreeGrafter"/>
</dbReference>
<dbReference type="SMART" id="SM00184">
    <property type="entry name" value="RING"/>
    <property type="match status" value="1"/>
</dbReference>
<evidence type="ECO:0000313" key="10">
    <source>
        <dbReference type="Proteomes" id="UP000011976"/>
    </source>
</evidence>
<feature type="compositionally biased region" description="Low complexity" evidence="6">
    <location>
        <begin position="295"/>
        <end position="311"/>
    </location>
</feature>
<evidence type="ECO:0000256" key="4">
    <source>
        <dbReference type="PROSITE-ProRule" id="PRU00502"/>
    </source>
</evidence>
<dbReference type="GO" id="GO:0016567">
    <property type="term" value="P:protein ubiquitination"/>
    <property type="evidence" value="ECO:0007669"/>
    <property type="project" value="TreeGrafter"/>
</dbReference>
<evidence type="ECO:0000256" key="6">
    <source>
        <dbReference type="SAM" id="MobiDB-lite"/>
    </source>
</evidence>
<dbReference type="InterPro" id="IPR011422">
    <property type="entry name" value="BRAP2/ETP1_RRM"/>
</dbReference>
<dbReference type="PANTHER" id="PTHR24007">
    <property type="entry name" value="BRCA1-ASSOCIATED PROTEIN"/>
    <property type="match status" value="1"/>
</dbReference>
<dbReference type="PROSITE" id="PS50271">
    <property type="entry name" value="ZF_UBP"/>
    <property type="match status" value="1"/>
</dbReference>
<dbReference type="GO" id="GO:0007265">
    <property type="term" value="P:Ras protein signal transduction"/>
    <property type="evidence" value="ECO:0007669"/>
    <property type="project" value="TreeGrafter"/>
</dbReference>
<feature type="compositionally biased region" description="Polar residues" evidence="6">
    <location>
        <begin position="602"/>
        <end position="611"/>
    </location>
</feature>
<feature type="region of interest" description="Disordered" evidence="6">
    <location>
        <begin position="730"/>
        <end position="784"/>
    </location>
</feature>
<dbReference type="Pfam" id="PF13639">
    <property type="entry name" value="zf-RING_2"/>
    <property type="match status" value="1"/>
</dbReference>
<gene>
    <name evidence="9" type="ORF">PANT_13d00060</name>
</gene>
<dbReference type="Pfam" id="PF02148">
    <property type="entry name" value="zf-UBP"/>
    <property type="match status" value="1"/>
</dbReference>
<proteinExistence type="predicted"/>
<dbReference type="Gene3D" id="3.30.40.10">
    <property type="entry name" value="Zinc/RING finger domain, C3HC4 (zinc finger)"/>
    <property type="match status" value="2"/>
</dbReference>
<dbReference type="Proteomes" id="UP000011976">
    <property type="component" value="Unassembled WGS sequence"/>
</dbReference>
<organism evidence="9 10">
    <name type="scientific">Pseudozyma antarctica (strain T-34)</name>
    <name type="common">Yeast</name>
    <name type="synonym">Candida antarctica</name>
    <dbReference type="NCBI Taxonomy" id="1151754"/>
    <lineage>
        <taxon>Eukaryota</taxon>
        <taxon>Fungi</taxon>
        <taxon>Dikarya</taxon>
        <taxon>Basidiomycota</taxon>
        <taxon>Ustilaginomycotina</taxon>
        <taxon>Ustilaginomycetes</taxon>
        <taxon>Ustilaginales</taxon>
        <taxon>Ustilaginaceae</taxon>
        <taxon>Moesziomyces</taxon>
    </lineage>
</organism>
<evidence type="ECO:0000256" key="3">
    <source>
        <dbReference type="ARBA" id="ARBA00022833"/>
    </source>
</evidence>
<dbReference type="PANTHER" id="PTHR24007:SF7">
    <property type="entry name" value="BRCA1-ASSOCIATED PROTEIN"/>
    <property type="match status" value="1"/>
</dbReference>
<evidence type="ECO:0000256" key="2">
    <source>
        <dbReference type="ARBA" id="ARBA00022771"/>
    </source>
</evidence>
<dbReference type="PROSITE" id="PS50089">
    <property type="entry name" value="ZF_RING_2"/>
    <property type="match status" value="1"/>
</dbReference>
<keyword evidence="1" id="KW-0479">Metal-binding</keyword>
<sequence>MLPKGRTGTPVASALGLNIHTSDCPPYRGLTGSGESKLAPAIAFLGAIAVVHEKIKAQRDTRSAIRFAAFHDDSKQDPGSGFSTKPQSRYRSIKAPLQAEINTSQIAKRAKFQIGLRLGALQPVPSRDLLLRPARQNLQHSSSLARLDPKAALGFDSWIVSGFVRVSAEVVVTRMPTKPRKSAPAKPAFFLDQQETYSVHFSLFQPDPALAAQAPFQSHNRIVPDRIFAHLPDSAWQGDHGRAAASQRSFLYRDRSTKSFGSPVDIRFGPIRIDWAERSAAMTMEDMADPDQGPSDVASGPSSSSAKTSAAKPHRKKNVFHAKQPQVSLPVATFDKTDSFQGDSSSKEADHALASCTERFDGMTIGATEVAFGIVHLFRDKQDAMASSSSARIAPAGKSAMPGNSASSAEQLQNQIPDHDLGTVVAVLAVPSHLTASHFLSFIEPAVEAITHLRMVRDMHPNRCMVLIRFRDAKDAEDFHKMFNGQPFNAMDPQEICQVVYITSLTVSKHTSLPFSYPTLTNSDPWPLRPPANASNHAGHELPTCPVCLERMDSSVTGLMTISCQHTFHCSCLSKWGESRCPVCRYSQTGQASAQHRRRTPRTSMDPSTPSRGGRDEVESDDESDADEPSCCAVCETQQDLWVCLVCASVGCGRYKQGHAHRHFSETGHLYSLELETQRVWDYAGDGYVHRLIQNKADGKLVELPSASSATATPERSRTLPASASYASAMSTSGTKYSGPPAHFARDDGRRSDAHGNDEAVHDDDEGQRATDAPRAGSSRSADDKLEAIGMEYSYLLTSQLESQRHFYEDKLDQFQAQLTAMTGELASLSTKSQRIDELEQRTAELERTNDALRREKDKSERKADKAVELARTLERDLHSERSISKGLMERLERSKESEAALQVQVTDLQEQVGDLMFFVQAREKIDQEGGEAQGGDVEMRPKPTRKGKGRR</sequence>
<protein>
    <submittedName>
        <fullName evidence="9">Uncharacterized protein</fullName>
    </submittedName>
</protein>
<name>M9ME12_PSEA3</name>
<evidence type="ECO:0000313" key="9">
    <source>
        <dbReference type="EMBL" id="GAC74918.1"/>
    </source>
</evidence>
<feature type="compositionally biased region" description="Basic and acidic residues" evidence="6">
    <location>
        <begin position="744"/>
        <end position="760"/>
    </location>
</feature>
<feature type="region of interest" description="Disordered" evidence="6">
    <location>
        <begin position="286"/>
        <end position="324"/>
    </location>
</feature>
<dbReference type="AlphaFoldDB" id="M9ME12"/>
<feature type="region of interest" description="Disordered" evidence="6">
    <location>
        <begin position="927"/>
        <end position="952"/>
    </location>
</feature>
<dbReference type="Pfam" id="PF07576">
    <property type="entry name" value="BRAP2"/>
    <property type="match status" value="1"/>
</dbReference>
<keyword evidence="2 4" id="KW-0863">Zinc-finger</keyword>
<feature type="compositionally biased region" description="Basic residues" evidence="6">
    <location>
        <begin position="943"/>
        <end position="952"/>
    </location>
</feature>
<dbReference type="GO" id="GO:0061630">
    <property type="term" value="F:ubiquitin protein ligase activity"/>
    <property type="evidence" value="ECO:0007669"/>
    <property type="project" value="TreeGrafter"/>
</dbReference>
<feature type="coiled-coil region" evidence="5">
    <location>
        <begin position="798"/>
        <end position="912"/>
    </location>
</feature>
<dbReference type="InterPro" id="IPR013083">
    <property type="entry name" value="Znf_RING/FYVE/PHD"/>
</dbReference>
<accession>M9ME12</accession>
<dbReference type="CDD" id="cd16457">
    <property type="entry name" value="RING-H2_BRAP2"/>
    <property type="match status" value="1"/>
</dbReference>
<dbReference type="SMART" id="SM00290">
    <property type="entry name" value="ZnF_UBP"/>
    <property type="match status" value="1"/>
</dbReference>
<evidence type="ECO:0000256" key="5">
    <source>
        <dbReference type="SAM" id="Coils"/>
    </source>
</evidence>
<evidence type="ECO:0000259" key="8">
    <source>
        <dbReference type="PROSITE" id="PS50271"/>
    </source>
</evidence>
<dbReference type="STRING" id="1151754.M9ME12"/>
<feature type="region of interest" description="Disordered" evidence="6">
    <location>
        <begin position="706"/>
        <end position="725"/>
    </location>
</feature>
<keyword evidence="5" id="KW-0175">Coiled coil</keyword>
<dbReference type="InterPro" id="IPR047243">
    <property type="entry name" value="RING-H2_BRAP2"/>
</dbReference>
<dbReference type="OrthoDB" id="273556at2759"/>
<feature type="compositionally biased region" description="Polar residues" evidence="6">
    <location>
        <begin position="402"/>
        <end position="412"/>
    </location>
</feature>
<dbReference type="SUPFAM" id="SSF57850">
    <property type="entry name" value="RING/U-box"/>
    <property type="match status" value="1"/>
</dbReference>
<feature type="domain" description="RING-type" evidence="7">
    <location>
        <begin position="545"/>
        <end position="585"/>
    </location>
</feature>